<evidence type="ECO:0000313" key="2">
    <source>
        <dbReference type="Proteomes" id="UP000191672"/>
    </source>
</evidence>
<gene>
    <name evidence="1" type="ORF">PENANT_c017G00514</name>
</gene>
<sequence>MSNNNMIYGNFPIIRLLLSGRQKPQSNGSMPGFYGISLKASGTPRRFALAQAASTVFFATKGLLKRHVDTQHVSPGSLFVLNVANGSTVEATGLTIWEMFMAYTHREDVELAVYFKLGVWRNRVLMEPEPCLAFVVRWKAPRVVLLTSHASGIAHLNMFSVFDEIICCKLYLIQTKAHERILAGKATHW</sequence>
<proteinExistence type="predicted"/>
<name>A0A1V6Q2W8_9EURO</name>
<organism evidence="1 2">
    <name type="scientific">Penicillium antarcticum</name>
    <dbReference type="NCBI Taxonomy" id="416450"/>
    <lineage>
        <taxon>Eukaryota</taxon>
        <taxon>Fungi</taxon>
        <taxon>Dikarya</taxon>
        <taxon>Ascomycota</taxon>
        <taxon>Pezizomycotina</taxon>
        <taxon>Eurotiomycetes</taxon>
        <taxon>Eurotiomycetidae</taxon>
        <taxon>Eurotiales</taxon>
        <taxon>Aspergillaceae</taxon>
        <taxon>Penicillium</taxon>
    </lineage>
</organism>
<dbReference type="EMBL" id="MDYN01000017">
    <property type="protein sequence ID" value="OQD83387.1"/>
    <property type="molecule type" value="Genomic_DNA"/>
</dbReference>
<evidence type="ECO:0000313" key="1">
    <source>
        <dbReference type="EMBL" id="OQD83387.1"/>
    </source>
</evidence>
<reference evidence="2" key="1">
    <citation type="journal article" date="2017" name="Nat. Microbiol.">
        <title>Global analysis of biosynthetic gene clusters reveals vast potential of secondary metabolite production in Penicillium species.</title>
        <authorList>
            <person name="Nielsen J.C."/>
            <person name="Grijseels S."/>
            <person name="Prigent S."/>
            <person name="Ji B."/>
            <person name="Dainat J."/>
            <person name="Nielsen K.F."/>
            <person name="Frisvad J.C."/>
            <person name="Workman M."/>
            <person name="Nielsen J."/>
        </authorList>
    </citation>
    <scope>NUCLEOTIDE SEQUENCE [LARGE SCALE GENOMIC DNA]</scope>
    <source>
        <strain evidence="2">IBT 31811</strain>
    </source>
</reference>
<comment type="caution">
    <text evidence="1">The sequence shown here is derived from an EMBL/GenBank/DDBJ whole genome shotgun (WGS) entry which is preliminary data.</text>
</comment>
<accession>A0A1V6Q2W8</accession>
<dbReference type="AlphaFoldDB" id="A0A1V6Q2W8"/>
<protein>
    <submittedName>
        <fullName evidence="1">Uncharacterized protein</fullName>
    </submittedName>
</protein>
<keyword evidence="2" id="KW-1185">Reference proteome</keyword>
<dbReference type="Proteomes" id="UP000191672">
    <property type="component" value="Unassembled WGS sequence"/>
</dbReference>